<dbReference type="InterPro" id="IPR013096">
    <property type="entry name" value="Cupin_2"/>
</dbReference>
<dbReference type="AlphaFoldDB" id="A0A4Z0VV89"/>
<sequence length="113" mass="12972">MEVINENSKEYRFKDSGPKYLMRGPNIDFGIVRLNPGENFPNHMHQVIEEDFYILEGKVEFTINKSEVFIAEAGDFVHVPPKHSHFLKNVGEVPVKAVFVKAPFDPKDKINVD</sequence>
<organism evidence="2 3">
    <name type="scientific">Geotoga petraea</name>
    <dbReference type="NCBI Taxonomy" id="28234"/>
    <lineage>
        <taxon>Bacteria</taxon>
        <taxon>Thermotogati</taxon>
        <taxon>Thermotogota</taxon>
        <taxon>Thermotogae</taxon>
        <taxon>Petrotogales</taxon>
        <taxon>Petrotogaceae</taxon>
        <taxon>Geotoga</taxon>
    </lineage>
</organism>
<protein>
    <submittedName>
        <fullName evidence="2">Cupin domain-containing protein</fullName>
    </submittedName>
</protein>
<proteinExistence type="predicted"/>
<dbReference type="CDD" id="cd02208">
    <property type="entry name" value="cupin_RmlC-like"/>
    <property type="match status" value="1"/>
</dbReference>
<dbReference type="RefSeq" id="WP_135402926.1">
    <property type="nucleotide sequence ID" value="NZ_SRME01000003.1"/>
</dbReference>
<dbReference type="SUPFAM" id="SSF51182">
    <property type="entry name" value="RmlC-like cupins"/>
    <property type="match status" value="1"/>
</dbReference>
<dbReference type="OrthoDB" id="72027at2"/>
<name>A0A4Z0VV89_9BACT</name>
<evidence type="ECO:0000259" key="1">
    <source>
        <dbReference type="Pfam" id="PF07883"/>
    </source>
</evidence>
<dbReference type="Proteomes" id="UP000297288">
    <property type="component" value="Unassembled WGS sequence"/>
</dbReference>
<dbReference type="EMBL" id="SRME01000003">
    <property type="protein sequence ID" value="TGG88001.1"/>
    <property type="molecule type" value="Genomic_DNA"/>
</dbReference>
<dbReference type="PANTHER" id="PTHR43346">
    <property type="entry name" value="LIGAND BINDING DOMAIN PROTEIN, PUTATIVE (AFU_ORTHOLOGUE AFUA_6G14370)-RELATED"/>
    <property type="match status" value="1"/>
</dbReference>
<comment type="caution">
    <text evidence="2">The sequence shown here is derived from an EMBL/GenBank/DDBJ whole genome shotgun (WGS) entry which is preliminary data.</text>
</comment>
<evidence type="ECO:0000313" key="3">
    <source>
        <dbReference type="Proteomes" id="UP000297288"/>
    </source>
</evidence>
<dbReference type="InterPro" id="IPR011051">
    <property type="entry name" value="RmlC_Cupin_sf"/>
</dbReference>
<evidence type="ECO:0000313" key="2">
    <source>
        <dbReference type="EMBL" id="TGG88001.1"/>
    </source>
</evidence>
<gene>
    <name evidence="2" type="ORF">E4650_06560</name>
</gene>
<dbReference type="InterPro" id="IPR052538">
    <property type="entry name" value="Flavonoid_dioxygenase-like"/>
</dbReference>
<accession>A0A4Z0VV89</accession>
<dbReference type="Pfam" id="PF07883">
    <property type="entry name" value="Cupin_2"/>
    <property type="match status" value="1"/>
</dbReference>
<dbReference type="PANTHER" id="PTHR43346:SF1">
    <property type="entry name" value="QUERCETIN 2,3-DIOXYGENASE-RELATED"/>
    <property type="match status" value="1"/>
</dbReference>
<dbReference type="Gene3D" id="2.60.120.10">
    <property type="entry name" value="Jelly Rolls"/>
    <property type="match status" value="1"/>
</dbReference>
<reference evidence="2 3" key="1">
    <citation type="submission" date="2019-04" db="EMBL/GenBank/DDBJ databases">
        <title>Draft genome sequence data and analysis of a Fermenting Bacterium, Geotoga petraea strain HO-Geo1, isolated from heavy-oil petroleum reservoir in Russia.</title>
        <authorList>
            <person name="Grouzdev D.S."/>
            <person name="Semenova E.M."/>
            <person name="Sokolova D.S."/>
            <person name="Tourova T.P."/>
            <person name="Poltaraus A.B."/>
            <person name="Nazina T.N."/>
        </authorList>
    </citation>
    <scope>NUCLEOTIDE SEQUENCE [LARGE SCALE GENOMIC DNA]</scope>
    <source>
        <strain evidence="2 3">HO-Geo1</strain>
    </source>
</reference>
<dbReference type="InterPro" id="IPR014710">
    <property type="entry name" value="RmlC-like_jellyroll"/>
</dbReference>
<feature type="domain" description="Cupin type-2" evidence="1">
    <location>
        <begin position="31"/>
        <end position="100"/>
    </location>
</feature>